<dbReference type="CDD" id="cd01651">
    <property type="entry name" value="RT_G2_intron"/>
    <property type="match status" value="1"/>
</dbReference>
<evidence type="ECO:0008006" key="4">
    <source>
        <dbReference type="Google" id="ProtNLM"/>
    </source>
</evidence>
<evidence type="ECO:0000313" key="3">
    <source>
        <dbReference type="EMBL" id="CAD1831532.1"/>
    </source>
</evidence>
<dbReference type="GO" id="GO:0003964">
    <property type="term" value="F:RNA-directed DNA polymerase activity"/>
    <property type="evidence" value="ECO:0007669"/>
    <property type="project" value="TreeGrafter"/>
</dbReference>
<dbReference type="EMBL" id="LR862149">
    <property type="protein sequence ID" value="CAD1831532.1"/>
    <property type="molecule type" value="Genomic_DNA"/>
</dbReference>
<dbReference type="Pfam" id="PF00078">
    <property type="entry name" value="RVT_1"/>
    <property type="match status" value="1"/>
</dbReference>
<dbReference type="SUPFAM" id="SSF56672">
    <property type="entry name" value="DNA/RNA polymerases"/>
    <property type="match status" value="1"/>
</dbReference>
<protein>
    <recommendedName>
        <fullName evidence="4">Reverse transcriptase domain-containing protein</fullName>
    </recommendedName>
</protein>
<dbReference type="PANTHER" id="PTHR33642:SF3">
    <property type="entry name" value="NUCLEAR INTRON MATURASE 4, MITOCHONDRIAL"/>
    <property type="match status" value="1"/>
</dbReference>
<dbReference type="GO" id="GO:0006315">
    <property type="term" value="P:homing of group II introns"/>
    <property type="evidence" value="ECO:0007669"/>
    <property type="project" value="TreeGrafter"/>
</dbReference>
<reference evidence="3" key="1">
    <citation type="submission" date="2020-07" db="EMBL/GenBank/DDBJ databases">
        <authorList>
            <person name="Lin J."/>
        </authorList>
    </citation>
    <scope>NUCLEOTIDE SEQUENCE</scope>
</reference>
<organism evidence="3">
    <name type="scientific">Ananas comosus var. bracteatus</name>
    <name type="common">red pineapple</name>
    <dbReference type="NCBI Taxonomy" id="296719"/>
    <lineage>
        <taxon>Eukaryota</taxon>
        <taxon>Viridiplantae</taxon>
        <taxon>Streptophyta</taxon>
        <taxon>Embryophyta</taxon>
        <taxon>Tracheophyta</taxon>
        <taxon>Spermatophyta</taxon>
        <taxon>Magnoliopsida</taxon>
        <taxon>Liliopsida</taxon>
        <taxon>Poales</taxon>
        <taxon>Bromeliaceae</taxon>
        <taxon>Bromelioideae</taxon>
        <taxon>Ananas</taxon>
    </lineage>
</organism>
<dbReference type="AlphaFoldDB" id="A0A6V7PKW0"/>
<dbReference type="GO" id="GO:0005739">
    <property type="term" value="C:mitochondrion"/>
    <property type="evidence" value="ECO:0007669"/>
    <property type="project" value="TreeGrafter"/>
</dbReference>
<feature type="domain" description="Domain X" evidence="2">
    <location>
        <begin position="638"/>
        <end position="725"/>
    </location>
</feature>
<evidence type="ECO:0000259" key="2">
    <source>
        <dbReference type="Pfam" id="PF01348"/>
    </source>
</evidence>
<gene>
    <name evidence="3" type="ORF">CB5_LOCUS14743</name>
</gene>
<dbReference type="InterPro" id="IPR043502">
    <property type="entry name" value="DNA/RNA_pol_sf"/>
</dbReference>
<dbReference type="InterPro" id="IPR000477">
    <property type="entry name" value="RT_dom"/>
</dbReference>
<feature type="domain" description="Reverse transcriptase" evidence="1">
    <location>
        <begin position="235"/>
        <end position="467"/>
    </location>
</feature>
<dbReference type="Pfam" id="PF01348">
    <property type="entry name" value="Intron_maturas2"/>
    <property type="match status" value="1"/>
</dbReference>
<sequence length="921" mass="104856">MCARILHIHYAVGNGMKSATAFWNIGLHSKPSLASTFIVVKNFVNVLNNEMLLGACMRSRNRATHFFPRVSSISNSFAVYFGNCREVSRSYNAHFLLDEVEEAGEDVTRRQHTGRVPFSLAKSLACLQEEFTVDRQKPLSRMEQKRLIELRIKKKVKAQFLNGKFHDLMGTVVANPDSLRDAYDIICLNSNVDLASRRHDVCFNSLAEQLESGDFDIEGNTIVIIAKGSRKECLVLPRLKLKVIQEAIRVVLEVVFRPHFSKISHGCRSGRGCRSALRFICEEIGRPDWCFTIPMNKEANGIILSKLILEFKEKIEDAHLISFIQSLFNARVLNMVFGGYPKGHGLPQEGVLSPILMNIYLDVLDRELFRISMRYEALRSDKNNVKNVDGSNLRRWFQRQIKDRDDTNEKQIKDGVGTRIFACRYMDEIFIAIFGSKDVAQDVKTEVIAYLNNSLFLDVEDKVDLMTVSKNSCSLQFAGTVVRVTEKESTALKAVHKLKDKVSLFASQKQEIWDAMNLRIGKKWLAHGLRRIKESEIKQLGLSSPLLDHISQFRKEGMKTDHWFKSLLNIWMQDIKAKTEANEDVLLSKQIAEPALPQDLRDSFYNFQIKAKEYVSSESAATLALLNCSTTTENIITKMEAPIKYVKKSLYRYGLMNIEGFSRHVSALVLQDDTLIINWFSGLVKRWLRWYSEFDNFEEIKLLIVDCVRKSCIRTLAAKYRMHEVSIEKRFELDQHGIPTGYDLETEMKLIGYDSPFAHDDEALMYGISHSGLCLLSLSRVRVPTRVINCFVMGCMNASPSMYTLHVKEKQRFPGWKTGFAVSIHASLNGKRIGLCSQHVKDLYLGNISLQSIEFASHHLVCDNQLSIREEGRILSTEEDFGITGSTGKNLVRTLKKKVILKSSSCSCPIRCAKRIAATLN</sequence>
<dbReference type="InterPro" id="IPR024937">
    <property type="entry name" value="Domain_X"/>
</dbReference>
<accession>A0A6V7PKW0</accession>
<proteinExistence type="predicted"/>
<dbReference type="PANTHER" id="PTHR33642">
    <property type="entry name" value="COX1/OXI3 INTRON 1 PROTEIN-RELATED"/>
    <property type="match status" value="1"/>
</dbReference>
<dbReference type="GO" id="GO:0090615">
    <property type="term" value="P:mitochondrial mRNA processing"/>
    <property type="evidence" value="ECO:0007669"/>
    <property type="project" value="TreeGrafter"/>
</dbReference>
<evidence type="ECO:0000259" key="1">
    <source>
        <dbReference type="Pfam" id="PF00078"/>
    </source>
</evidence>
<name>A0A6V7PKW0_ANACO</name>